<name>A0ABN4LRV7_9ALTE</name>
<keyword evidence="2" id="KW-0614">Plasmid</keyword>
<dbReference type="EMBL" id="CP013927">
    <property type="protein sequence ID" value="AMJ76719.1"/>
    <property type="molecule type" value="Genomic_DNA"/>
</dbReference>
<accession>A0ABN4LRV7</accession>
<gene>
    <name evidence="2" type="ORF">AVL57_00840</name>
</gene>
<dbReference type="RefSeq" id="WP_061093758.1">
    <property type="nucleotide sequence ID" value="NZ_CP013927.1"/>
</dbReference>
<feature type="transmembrane region" description="Helical" evidence="1">
    <location>
        <begin position="37"/>
        <end position="59"/>
    </location>
</feature>
<keyword evidence="1" id="KW-0812">Transmembrane</keyword>
<proteinExistence type="predicted"/>
<keyword evidence="1" id="KW-0472">Membrane</keyword>
<dbReference type="Proteomes" id="UP000056750">
    <property type="component" value="Plasmid pASTE61-200"/>
</dbReference>
<sequence>MFRKIGAILTKNQFYEVVNDDDNSGLKDDEVMGEMSFFTLISIVVASVFVLVVLGKLLFVDS</sequence>
<reference evidence="2 3" key="1">
    <citation type="submission" date="2015-12" db="EMBL/GenBank/DDBJ databases">
        <title>Intraspecies pangenome expansion in the marine bacterium Alteromonas.</title>
        <authorList>
            <person name="Lopez-Perez M."/>
            <person name="Rodriguez-Valera F."/>
        </authorList>
    </citation>
    <scope>NUCLEOTIDE SEQUENCE [LARGE SCALE GENOMIC DNA]</scope>
    <source>
        <strain evidence="2 3">LMG 21861</strain>
        <plasmid evidence="2 3">pASTE61-200</plasmid>
    </source>
</reference>
<evidence type="ECO:0008006" key="4">
    <source>
        <dbReference type="Google" id="ProtNLM"/>
    </source>
</evidence>
<evidence type="ECO:0000256" key="1">
    <source>
        <dbReference type="SAM" id="Phobius"/>
    </source>
</evidence>
<keyword evidence="1" id="KW-1133">Transmembrane helix</keyword>
<protein>
    <recommendedName>
        <fullName evidence="4">DUF2970 domain-containing protein</fullName>
    </recommendedName>
</protein>
<organism evidence="2 3">
    <name type="scientific">Alteromonas stellipolaris</name>
    <dbReference type="NCBI Taxonomy" id="233316"/>
    <lineage>
        <taxon>Bacteria</taxon>
        <taxon>Pseudomonadati</taxon>
        <taxon>Pseudomonadota</taxon>
        <taxon>Gammaproteobacteria</taxon>
        <taxon>Alteromonadales</taxon>
        <taxon>Alteromonadaceae</taxon>
        <taxon>Alteromonas/Salinimonas group</taxon>
        <taxon>Alteromonas</taxon>
    </lineage>
</organism>
<geneLocation type="plasmid" evidence="2 3">
    <name>pASTE61-200</name>
</geneLocation>
<evidence type="ECO:0000313" key="2">
    <source>
        <dbReference type="EMBL" id="AMJ76719.1"/>
    </source>
</evidence>
<evidence type="ECO:0000313" key="3">
    <source>
        <dbReference type="Proteomes" id="UP000056750"/>
    </source>
</evidence>
<keyword evidence="3" id="KW-1185">Reference proteome</keyword>